<accession>A0A5B7G445</accession>
<dbReference type="Proteomes" id="UP000324222">
    <property type="component" value="Unassembled WGS sequence"/>
</dbReference>
<protein>
    <submittedName>
        <fullName evidence="1">Uncharacterized protein</fullName>
    </submittedName>
</protein>
<evidence type="ECO:0000313" key="2">
    <source>
        <dbReference type="Proteomes" id="UP000324222"/>
    </source>
</evidence>
<evidence type="ECO:0000313" key="1">
    <source>
        <dbReference type="EMBL" id="MPC52013.1"/>
    </source>
</evidence>
<keyword evidence="2" id="KW-1185">Reference proteome</keyword>
<name>A0A5B7G445_PORTR</name>
<dbReference type="AlphaFoldDB" id="A0A5B7G445"/>
<proteinExistence type="predicted"/>
<comment type="caution">
    <text evidence="1">The sequence shown here is derived from an EMBL/GenBank/DDBJ whole genome shotgun (WGS) entry which is preliminary data.</text>
</comment>
<sequence>MSWRTITLFVKTTPHL</sequence>
<dbReference type="EMBL" id="VSRR010010566">
    <property type="protein sequence ID" value="MPC52013.1"/>
    <property type="molecule type" value="Genomic_DNA"/>
</dbReference>
<organism evidence="1 2">
    <name type="scientific">Portunus trituberculatus</name>
    <name type="common">Swimming crab</name>
    <name type="synonym">Neptunus trituberculatus</name>
    <dbReference type="NCBI Taxonomy" id="210409"/>
    <lineage>
        <taxon>Eukaryota</taxon>
        <taxon>Metazoa</taxon>
        <taxon>Ecdysozoa</taxon>
        <taxon>Arthropoda</taxon>
        <taxon>Crustacea</taxon>
        <taxon>Multicrustacea</taxon>
        <taxon>Malacostraca</taxon>
        <taxon>Eumalacostraca</taxon>
        <taxon>Eucarida</taxon>
        <taxon>Decapoda</taxon>
        <taxon>Pleocyemata</taxon>
        <taxon>Brachyura</taxon>
        <taxon>Eubrachyura</taxon>
        <taxon>Portunoidea</taxon>
        <taxon>Portunidae</taxon>
        <taxon>Portuninae</taxon>
        <taxon>Portunus</taxon>
    </lineage>
</organism>
<reference evidence="1 2" key="1">
    <citation type="submission" date="2019-05" db="EMBL/GenBank/DDBJ databases">
        <title>Another draft genome of Portunus trituberculatus and its Hox gene families provides insights of decapod evolution.</title>
        <authorList>
            <person name="Jeong J.-H."/>
            <person name="Song I."/>
            <person name="Kim S."/>
            <person name="Choi T."/>
            <person name="Kim D."/>
            <person name="Ryu S."/>
            <person name="Kim W."/>
        </authorList>
    </citation>
    <scope>NUCLEOTIDE SEQUENCE [LARGE SCALE GENOMIC DNA]</scope>
    <source>
        <tissue evidence="1">Muscle</tissue>
    </source>
</reference>
<gene>
    <name evidence="1" type="ORF">E2C01_045872</name>
</gene>